<evidence type="ECO:0000313" key="2">
    <source>
        <dbReference type="EMBL" id="QVL33293.1"/>
    </source>
</evidence>
<dbReference type="KEGG" id="tsph:KIH39_05085"/>
<dbReference type="Proteomes" id="UP000676194">
    <property type="component" value="Chromosome"/>
</dbReference>
<evidence type="ECO:0000256" key="1">
    <source>
        <dbReference type="SAM" id="Coils"/>
    </source>
</evidence>
<dbReference type="RefSeq" id="WP_213498183.1">
    <property type="nucleotide sequence ID" value="NZ_CP074694.1"/>
</dbReference>
<feature type="coiled-coil region" evidence="1">
    <location>
        <begin position="45"/>
        <end position="86"/>
    </location>
</feature>
<sequence>MPSAEDIEQLARIEQVLHLRIAEAAKAGAGEESSSPSTFSSSQVFDALSTRLLLWQNRLQELTRQVQRAEQTLIAEDEQLRKLVQSCSELNQKLHTVPSIELGSYT</sequence>
<accession>A0A8E6EZ26</accession>
<dbReference type="EMBL" id="CP074694">
    <property type="protein sequence ID" value="QVL33293.1"/>
    <property type="molecule type" value="Genomic_DNA"/>
</dbReference>
<proteinExistence type="predicted"/>
<reference evidence="2" key="1">
    <citation type="submission" date="2021-05" db="EMBL/GenBank/DDBJ databases">
        <title>Complete genome sequence of the cellulolytic planctomycete Telmatocola sphagniphila SP2T and characterization of the first cellulase from planctomycetes.</title>
        <authorList>
            <person name="Rakitin A.L."/>
            <person name="Beletsky A.V."/>
            <person name="Naumoff D.G."/>
            <person name="Kulichevskaya I.S."/>
            <person name="Mardanov A.V."/>
            <person name="Ravin N.V."/>
            <person name="Dedysh S.N."/>
        </authorList>
    </citation>
    <scope>NUCLEOTIDE SEQUENCE</scope>
    <source>
        <strain evidence="2">SP2T</strain>
    </source>
</reference>
<protein>
    <submittedName>
        <fullName evidence="2">Uncharacterized protein</fullName>
    </submittedName>
</protein>
<organism evidence="2 3">
    <name type="scientific">Telmatocola sphagniphila</name>
    <dbReference type="NCBI Taxonomy" id="1123043"/>
    <lineage>
        <taxon>Bacteria</taxon>
        <taxon>Pseudomonadati</taxon>
        <taxon>Planctomycetota</taxon>
        <taxon>Planctomycetia</taxon>
        <taxon>Gemmatales</taxon>
        <taxon>Gemmataceae</taxon>
    </lineage>
</organism>
<evidence type="ECO:0000313" key="3">
    <source>
        <dbReference type="Proteomes" id="UP000676194"/>
    </source>
</evidence>
<keyword evidence="3" id="KW-1185">Reference proteome</keyword>
<keyword evidence="1" id="KW-0175">Coiled coil</keyword>
<dbReference type="AlphaFoldDB" id="A0A8E6EZ26"/>
<name>A0A8E6EZ26_9BACT</name>
<gene>
    <name evidence="2" type="ORF">KIH39_05085</name>
</gene>